<proteinExistence type="predicted"/>
<evidence type="ECO:0000313" key="3">
    <source>
        <dbReference type="Proteomes" id="UP000546007"/>
    </source>
</evidence>
<evidence type="ECO:0000313" key="2">
    <source>
        <dbReference type="EMBL" id="MBB4026218.1"/>
    </source>
</evidence>
<dbReference type="PROSITE" id="PS51257">
    <property type="entry name" value="PROKAR_LIPOPROTEIN"/>
    <property type="match status" value="1"/>
</dbReference>
<organism evidence="2 3">
    <name type="scientific">Butyricimonas faecihominis</name>
    <dbReference type="NCBI Taxonomy" id="1472416"/>
    <lineage>
        <taxon>Bacteria</taxon>
        <taxon>Pseudomonadati</taxon>
        <taxon>Bacteroidota</taxon>
        <taxon>Bacteroidia</taxon>
        <taxon>Bacteroidales</taxon>
        <taxon>Odoribacteraceae</taxon>
        <taxon>Butyricimonas</taxon>
    </lineage>
</organism>
<dbReference type="OrthoDB" id="5522619at2"/>
<accession>A0A7W6HWD1</accession>
<protein>
    <recommendedName>
        <fullName evidence="4">2-dehydro-3-deoxyphosphooctonate aldolase</fullName>
    </recommendedName>
</protein>
<keyword evidence="1" id="KW-0732">Signal</keyword>
<keyword evidence="3" id="KW-1185">Reference proteome</keyword>
<feature type="chain" id="PRO_5030827834" description="2-dehydro-3-deoxyphosphooctonate aldolase" evidence="1">
    <location>
        <begin position="22"/>
        <end position="148"/>
    </location>
</feature>
<reference evidence="2 3" key="1">
    <citation type="submission" date="2020-08" db="EMBL/GenBank/DDBJ databases">
        <title>Genomic Encyclopedia of Type Strains, Phase IV (KMG-IV): sequencing the most valuable type-strain genomes for metagenomic binning, comparative biology and taxonomic classification.</title>
        <authorList>
            <person name="Goeker M."/>
        </authorList>
    </citation>
    <scope>NUCLEOTIDE SEQUENCE [LARGE SCALE GENOMIC DNA]</scope>
    <source>
        <strain evidence="2 3">DSM 105721</strain>
    </source>
</reference>
<comment type="caution">
    <text evidence="2">The sequence shown here is derived from an EMBL/GenBank/DDBJ whole genome shotgun (WGS) entry which is preliminary data.</text>
</comment>
<evidence type="ECO:0008006" key="4">
    <source>
        <dbReference type="Google" id="ProtNLM"/>
    </source>
</evidence>
<dbReference type="GeneID" id="93102377"/>
<dbReference type="RefSeq" id="WP_124317295.1">
    <property type="nucleotide sequence ID" value="NZ_AP028155.1"/>
</dbReference>
<dbReference type="Proteomes" id="UP000546007">
    <property type="component" value="Unassembled WGS sequence"/>
</dbReference>
<dbReference type="AlphaFoldDB" id="A0A7W6HWD1"/>
<sequence length="148" mass="16461">MKTIYLFICIVGLLMSSCATSKKSVRKGEANVRHELLDARTFKITKFARDKTYGYSEDNPVKVGGGMEGPLNEQRFLNALAGPNGEKVTYKRQGSCCPFKTPNALFGDSGVLDMYEVIIEGSSEKIILYLNMYDSETLQVPVGFTLRK</sequence>
<evidence type="ECO:0000256" key="1">
    <source>
        <dbReference type="SAM" id="SignalP"/>
    </source>
</evidence>
<name>A0A7W6HWD1_9BACT</name>
<gene>
    <name evidence="2" type="ORF">GGR14_002008</name>
</gene>
<feature type="signal peptide" evidence="1">
    <location>
        <begin position="1"/>
        <end position="21"/>
    </location>
</feature>
<dbReference type="EMBL" id="JACIES010000004">
    <property type="protein sequence ID" value="MBB4026218.1"/>
    <property type="molecule type" value="Genomic_DNA"/>
</dbReference>